<dbReference type="OrthoDB" id="330637at2759"/>
<reference evidence="2 3" key="1">
    <citation type="submission" date="2015-09" db="EMBL/GenBank/DDBJ databases">
        <title>Draft genome of the parasitic nematode Teladorsagia circumcincta isolate WARC Sus (inbred).</title>
        <authorList>
            <person name="Mitreva M."/>
        </authorList>
    </citation>
    <scope>NUCLEOTIDE SEQUENCE [LARGE SCALE GENOMIC DNA]</scope>
    <source>
        <strain evidence="2 3">S</strain>
    </source>
</reference>
<keyword evidence="1" id="KW-0472">Membrane</keyword>
<dbReference type="Proteomes" id="UP000230423">
    <property type="component" value="Unassembled WGS sequence"/>
</dbReference>
<evidence type="ECO:0000256" key="1">
    <source>
        <dbReference type="SAM" id="Phobius"/>
    </source>
</evidence>
<evidence type="ECO:0000313" key="3">
    <source>
        <dbReference type="Proteomes" id="UP000230423"/>
    </source>
</evidence>
<evidence type="ECO:0000313" key="2">
    <source>
        <dbReference type="EMBL" id="PIO73880.1"/>
    </source>
</evidence>
<accession>A0A2G9UWK3</accession>
<keyword evidence="1" id="KW-0812">Transmembrane</keyword>
<proteinExistence type="predicted"/>
<sequence length="94" mass="10995">MSFARFLIPRRKENVLNFLIIAAFCAIVILYYKLDSRTLFLGRKESRLSKRSWKQESMAPGAPGENGRGVLLYGEHKKQGQRDMKKWFMNVEAR</sequence>
<protein>
    <submittedName>
        <fullName evidence="2">Uncharacterized protein</fullName>
    </submittedName>
</protein>
<keyword evidence="1" id="KW-1133">Transmembrane helix</keyword>
<name>A0A2G9UWK3_TELCI</name>
<gene>
    <name evidence="2" type="ORF">TELCIR_04144</name>
</gene>
<keyword evidence="3" id="KW-1185">Reference proteome</keyword>
<dbReference type="EMBL" id="KZ345372">
    <property type="protein sequence ID" value="PIO73880.1"/>
    <property type="molecule type" value="Genomic_DNA"/>
</dbReference>
<organism evidence="2 3">
    <name type="scientific">Teladorsagia circumcincta</name>
    <name type="common">Brown stomach worm</name>
    <name type="synonym">Ostertagia circumcincta</name>
    <dbReference type="NCBI Taxonomy" id="45464"/>
    <lineage>
        <taxon>Eukaryota</taxon>
        <taxon>Metazoa</taxon>
        <taxon>Ecdysozoa</taxon>
        <taxon>Nematoda</taxon>
        <taxon>Chromadorea</taxon>
        <taxon>Rhabditida</taxon>
        <taxon>Rhabditina</taxon>
        <taxon>Rhabditomorpha</taxon>
        <taxon>Strongyloidea</taxon>
        <taxon>Trichostrongylidae</taxon>
        <taxon>Teladorsagia</taxon>
    </lineage>
</organism>
<dbReference type="AlphaFoldDB" id="A0A2G9UWK3"/>
<feature type="transmembrane region" description="Helical" evidence="1">
    <location>
        <begin position="15"/>
        <end position="34"/>
    </location>
</feature>